<dbReference type="InterPro" id="IPR015421">
    <property type="entry name" value="PyrdxlP-dep_Trfase_major"/>
</dbReference>
<organism evidence="3 4">
    <name type="scientific">Thyridium curvatum</name>
    <dbReference type="NCBI Taxonomy" id="1093900"/>
    <lineage>
        <taxon>Eukaryota</taxon>
        <taxon>Fungi</taxon>
        <taxon>Dikarya</taxon>
        <taxon>Ascomycota</taxon>
        <taxon>Pezizomycotina</taxon>
        <taxon>Sordariomycetes</taxon>
        <taxon>Sordariomycetidae</taxon>
        <taxon>Thyridiales</taxon>
        <taxon>Thyridiaceae</taxon>
        <taxon>Thyridium</taxon>
    </lineage>
</organism>
<dbReference type="OrthoDB" id="5978656at2759"/>
<dbReference type="RefSeq" id="XP_030993399.1">
    <property type="nucleotide sequence ID" value="XM_031142436.1"/>
</dbReference>
<dbReference type="Pfam" id="PF00266">
    <property type="entry name" value="Aminotran_5"/>
    <property type="match status" value="1"/>
</dbReference>
<evidence type="ECO:0000313" key="4">
    <source>
        <dbReference type="Proteomes" id="UP000319257"/>
    </source>
</evidence>
<dbReference type="STRING" id="1093900.A0A507B496"/>
<dbReference type="PANTHER" id="PTHR43092:SF2">
    <property type="entry name" value="HERCYNYLCYSTEINE SULFOXIDE LYASE"/>
    <property type="match status" value="1"/>
</dbReference>
<keyword evidence="4" id="KW-1185">Reference proteome</keyword>
<evidence type="ECO:0000313" key="3">
    <source>
        <dbReference type="EMBL" id="TPX11688.1"/>
    </source>
</evidence>
<feature type="domain" description="Aminotransferase class V" evidence="2">
    <location>
        <begin position="20"/>
        <end position="297"/>
    </location>
</feature>
<dbReference type="GeneID" id="41975114"/>
<dbReference type="Proteomes" id="UP000319257">
    <property type="component" value="Unassembled WGS sequence"/>
</dbReference>
<name>A0A507B496_9PEZI</name>
<dbReference type="SUPFAM" id="SSF53383">
    <property type="entry name" value="PLP-dependent transferases"/>
    <property type="match status" value="1"/>
</dbReference>
<evidence type="ECO:0000256" key="1">
    <source>
        <dbReference type="ARBA" id="ARBA00022898"/>
    </source>
</evidence>
<proteinExistence type="predicted"/>
<dbReference type="InterPro" id="IPR015424">
    <property type="entry name" value="PyrdxlP-dep_Trfase"/>
</dbReference>
<accession>A0A507B496</accession>
<dbReference type="EMBL" id="SKBQ01000047">
    <property type="protein sequence ID" value="TPX11688.1"/>
    <property type="molecule type" value="Genomic_DNA"/>
</dbReference>
<dbReference type="PANTHER" id="PTHR43092">
    <property type="entry name" value="L-CYSTEINE DESULFHYDRASE"/>
    <property type="match status" value="1"/>
</dbReference>
<dbReference type="InterPro" id="IPR000192">
    <property type="entry name" value="Aminotrans_V_dom"/>
</dbReference>
<evidence type="ECO:0000259" key="2">
    <source>
        <dbReference type="Pfam" id="PF00266"/>
    </source>
</evidence>
<dbReference type="InParanoid" id="A0A507B496"/>
<comment type="caution">
    <text evidence="3">The sequence shown here is derived from an EMBL/GenBank/DDBJ whole genome shotgun (WGS) entry which is preliminary data.</text>
</comment>
<gene>
    <name evidence="3" type="ORF">E0L32_007667</name>
</gene>
<dbReference type="Gene3D" id="3.40.640.10">
    <property type="entry name" value="Type I PLP-dependent aspartate aminotransferase-like (Major domain)"/>
    <property type="match status" value="1"/>
</dbReference>
<keyword evidence="1" id="KW-0663">Pyridoxal phosphate</keyword>
<sequence>MEEVETAPDIFIRYDYPRLLDENRQAVAGFLRVPVETVVFVPNATTALNAVLRNFEWNADGKDEILYFSTIYGACGKTVDYVVDTRRGMVNSRPISITYPCEDDEIINLFEKAVATSKGEGKRPRLCIYDVVSSLPGLRFPFEAMTSKCKELGVMTVIDGAQGIGMVDSRLDELDPDFWFSNCHKWLHIPRACAVLYVPVRNQHMMASTVPTSHGYVRKSLRNSTSGTGSKSAFVSNFQYTGTLDFSPYLCVKEALAWRNDVVGGEDILQEYNINLAKTGGRRVAEILGTEVLDNKAGTASDCAMTNVRLPIRIAKNGSNSSAAEDESVLTEDIVNDVAQWMMDTLVRDYKTFIVVYSHGQHVYVRLSAQVYLELQDFEWAAETLLELCARVAKREYEGHI</sequence>
<reference evidence="3 4" key="1">
    <citation type="submission" date="2019-06" db="EMBL/GenBank/DDBJ databases">
        <title>Draft genome sequence of the filamentous fungus Phialemoniopsis curvata isolated from diesel fuel.</title>
        <authorList>
            <person name="Varaljay V.A."/>
            <person name="Lyon W.J."/>
            <person name="Crouch A.L."/>
            <person name="Drake C.E."/>
            <person name="Hollomon J.M."/>
            <person name="Nadeau L.J."/>
            <person name="Nunn H.S."/>
            <person name="Stevenson B.S."/>
            <person name="Bojanowski C.L."/>
            <person name="Crookes-Goodson W.J."/>
        </authorList>
    </citation>
    <scope>NUCLEOTIDE SEQUENCE [LARGE SCALE GENOMIC DNA]</scope>
    <source>
        <strain evidence="3 4">D216</strain>
    </source>
</reference>
<dbReference type="AlphaFoldDB" id="A0A507B496"/>
<protein>
    <recommendedName>
        <fullName evidence="2">Aminotransferase class V domain-containing protein</fullName>
    </recommendedName>
</protein>